<evidence type="ECO:0000313" key="2">
    <source>
        <dbReference type="Proteomes" id="UP000053477"/>
    </source>
</evidence>
<dbReference type="InterPro" id="IPR036397">
    <property type="entry name" value="RNaseH_sf"/>
</dbReference>
<dbReference type="SUPFAM" id="SSF53098">
    <property type="entry name" value="Ribonuclease H-like"/>
    <property type="match status" value="1"/>
</dbReference>
<dbReference type="Gene3D" id="3.30.420.10">
    <property type="entry name" value="Ribonuclease H-like superfamily/Ribonuclease H"/>
    <property type="match status" value="1"/>
</dbReference>
<protein>
    <recommendedName>
        <fullName evidence="3">3'-5' exonuclease domain-containing protein</fullName>
    </recommendedName>
</protein>
<accession>A0A0H2QXL0</accession>
<evidence type="ECO:0000313" key="1">
    <source>
        <dbReference type="EMBL" id="KLO04099.1"/>
    </source>
</evidence>
<dbReference type="InterPro" id="IPR012337">
    <property type="entry name" value="RNaseH-like_sf"/>
</dbReference>
<evidence type="ECO:0008006" key="3">
    <source>
        <dbReference type="Google" id="ProtNLM"/>
    </source>
</evidence>
<proteinExistence type="predicted"/>
<organism evidence="1 2">
    <name type="scientific">Schizopora paradoxa</name>
    <dbReference type="NCBI Taxonomy" id="27342"/>
    <lineage>
        <taxon>Eukaryota</taxon>
        <taxon>Fungi</taxon>
        <taxon>Dikarya</taxon>
        <taxon>Basidiomycota</taxon>
        <taxon>Agaricomycotina</taxon>
        <taxon>Agaricomycetes</taxon>
        <taxon>Hymenochaetales</taxon>
        <taxon>Schizoporaceae</taxon>
        <taxon>Schizopora</taxon>
    </lineage>
</organism>
<dbReference type="InParanoid" id="A0A0H2QXL0"/>
<name>A0A0H2QXL0_9AGAM</name>
<reference evidence="1 2" key="1">
    <citation type="submission" date="2015-04" db="EMBL/GenBank/DDBJ databases">
        <title>Complete genome sequence of Schizopora paradoxa KUC8140, a cosmopolitan wood degrader in East Asia.</title>
        <authorList>
            <consortium name="DOE Joint Genome Institute"/>
            <person name="Min B."/>
            <person name="Park H."/>
            <person name="Jang Y."/>
            <person name="Kim J.-J."/>
            <person name="Kim K.H."/>
            <person name="Pangilinan J."/>
            <person name="Lipzen A."/>
            <person name="Riley R."/>
            <person name="Grigoriev I.V."/>
            <person name="Spatafora J.W."/>
            <person name="Choi I.-G."/>
        </authorList>
    </citation>
    <scope>NUCLEOTIDE SEQUENCE [LARGE SCALE GENOMIC DNA]</scope>
    <source>
        <strain evidence="1 2">KUC8140</strain>
    </source>
</reference>
<keyword evidence="2" id="KW-1185">Reference proteome</keyword>
<sequence length="211" mass="23360">MTSGRLAFKSSKMSGRKFQLKRLGKKPRAPRMMPQTANERAAELAAAKYDQRLTDLRVCVFIAEDLDMTALFLKQLTDTAGCVGVVLKMDGGRCDAIHLANKYDVVSIWLANIVECDGEIFDLAYSTLPADLRDVLESNNIVKVSNHMTDVTSKIHELFGIEMHSAVDTSLLALQARANIAWDVDEKTSEITLTDLTLKLTGMELESPPLQ</sequence>
<dbReference type="AlphaFoldDB" id="A0A0H2QXL0"/>
<dbReference type="EMBL" id="KQ086711">
    <property type="protein sequence ID" value="KLO04099.1"/>
    <property type="molecule type" value="Genomic_DNA"/>
</dbReference>
<dbReference type="Proteomes" id="UP000053477">
    <property type="component" value="Unassembled WGS sequence"/>
</dbReference>
<dbReference type="GO" id="GO:0003676">
    <property type="term" value="F:nucleic acid binding"/>
    <property type="evidence" value="ECO:0007669"/>
    <property type="project" value="InterPro"/>
</dbReference>
<gene>
    <name evidence="1" type="ORF">SCHPADRAFT_897288</name>
</gene>